<feature type="transmembrane region" description="Helical" evidence="1">
    <location>
        <begin position="135"/>
        <end position="162"/>
    </location>
</feature>
<sequence length="227" mass="26837">MFIIAAIAYAFSIFIDVSVYHFKYYIQDDKNIRHLFSMINIFQYSARFFILIFTPIMAYLTESVKDRNEVWFVTLLSHFFVVLFLLPLYSYRFSSCFSKRIINILNLFFGKSKPLKLTYIEKQKYLQKPFIWSDFYLFLTNYIAGFLFSISITFLYFISFYYPQKALMLSSGTQIINMFGSMLLILFIDPKIMGAIDDGRGHQEITILTTSRILVHITLILILLSIR</sequence>
<feature type="transmembrane region" description="Helical" evidence="1">
    <location>
        <begin position="38"/>
        <end position="58"/>
    </location>
</feature>
<dbReference type="Proteomes" id="UP001485226">
    <property type="component" value="Unassembled WGS sequence"/>
</dbReference>
<name>A0ABU9IKS2_9FLAO</name>
<comment type="caution">
    <text evidence="2">The sequence shown here is derived from an EMBL/GenBank/DDBJ whole genome shotgun (WGS) entry which is preliminary data.</text>
</comment>
<keyword evidence="2" id="KW-0560">Oxidoreductase</keyword>
<keyword evidence="1" id="KW-1133">Transmembrane helix</keyword>
<feature type="transmembrane region" description="Helical" evidence="1">
    <location>
        <begin position="6"/>
        <end position="26"/>
    </location>
</feature>
<proteinExistence type="predicted"/>
<organism evidence="2 3">
    <name type="scientific">Flavobacterium calami</name>
    <dbReference type="NCBI Taxonomy" id="3139144"/>
    <lineage>
        <taxon>Bacteria</taxon>
        <taxon>Pseudomonadati</taxon>
        <taxon>Bacteroidota</taxon>
        <taxon>Flavobacteriia</taxon>
        <taxon>Flavobacteriales</taxon>
        <taxon>Flavobacteriaceae</taxon>
        <taxon>Flavobacterium</taxon>
    </lineage>
</organism>
<feature type="transmembrane region" description="Helical" evidence="1">
    <location>
        <begin position="174"/>
        <end position="193"/>
    </location>
</feature>
<dbReference type="RefSeq" id="WP_341689212.1">
    <property type="nucleotide sequence ID" value="NZ_JBBYHS010000002.1"/>
</dbReference>
<evidence type="ECO:0000313" key="3">
    <source>
        <dbReference type="Proteomes" id="UP001485226"/>
    </source>
</evidence>
<evidence type="ECO:0000313" key="2">
    <source>
        <dbReference type="EMBL" id="MEL1252639.1"/>
    </source>
</evidence>
<gene>
    <name evidence="2" type="ORF">AAEO57_02525</name>
</gene>
<reference evidence="2 3" key="1">
    <citation type="submission" date="2024-04" db="EMBL/GenBank/DDBJ databases">
        <title>Flavobacterium sp. DGU38 16S ribosomal RNA gene Genome sequencing and assembly.</title>
        <authorList>
            <person name="Park S."/>
        </authorList>
    </citation>
    <scope>NUCLEOTIDE SEQUENCE [LARGE SCALE GENOMIC DNA]</scope>
    <source>
        <strain evidence="2 3">DGU38</strain>
    </source>
</reference>
<keyword evidence="1" id="KW-0812">Transmembrane</keyword>
<evidence type="ECO:0000256" key="1">
    <source>
        <dbReference type="SAM" id="Phobius"/>
    </source>
</evidence>
<dbReference type="GO" id="GO:0004497">
    <property type="term" value="F:monooxygenase activity"/>
    <property type="evidence" value="ECO:0007669"/>
    <property type="project" value="UniProtKB-KW"/>
</dbReference>
<accession>A0ABU9IKS2</accession>
<protein>
    <submittedName>
        <fullName evidence="2">Alkanesulfonate monooxygenase</fullName>
    </submittedName>
</protein>
<keyword evidence="1" id="KW-0472">Membrane</keyword>
<keyword evidence="2" id="KW-0503">Monooxygenase</keyword>
<feature type="transmembrane region" description="Helical" evidence="1">
    <location>
        <begin position="70"/>
        <end position="91"/>
    </location>
</feature>
<keyword evidence="3" id="KW-1185">Reference proteome</keyword>
<dbReference type="EMBL" id="JBBYHS010000002">
    <property type="protein sequence ID" value="MEL1252639.1"/>
    <property type="molecule type" value="Genomic_DNA"/>
</dbReference>
<feature type="transmembrane region" description="Helical" evidence="1">
    <location>
        <begin position="205"/>
        <end position="226"/>
    </location>
</feature>